<evidence type="ECO:0000256" key="5">
    <source>
        <dbReference type="ARBA" id="ARBA00022840"/>
    </source>
</evidence>
<protein>
    <recommendedName>
        <fullName evidence="7">tRNA(Ile)-lysidine synthase</fullName>
        <ecNumber evidence="7">6.3.4.19</ecNumber>
    </recommendedName>
    <alternativeName>
        <fullName evidence="7">tRNA(Ile)-2-lysyl-cytidine synthase</fullName>
    </alternativeName>
    <alternativeName>
        <fullName evidence="7">tRNA(Ile)-lysidine synthetase</fullName>
    </alternativeName>
</protein>
<evidence type="ECO:0000256" key="6">
    <source>
        <dbReference type="ARBA" id="ARBA00048539"/>
    </source>
</evidence>
<dbReference type="HAMAP" id="MF_01161">
    <property type="entry name" value="tRNA_Ile_lys_synt"/>
    <property type="match status" value="1"/>
</dbReference>
<name>A0A6S7AZT6_9BURK</name>
<dbReference type="EC" id="6.3.4.19" evidence="7"/>
<dbReference type="GO" id="GO:0005524">
    <property type="term" value="F:ATP binding"/>
    <property type="evidence" value="ECO:0007669"/>
    <property type="project" value="UniProtKB-UniRule"/>
</dbReference>
<feature type="region of interest" description="Disordered" evidence="8">
    <location>
        <begin position="1"/>
        <end position="43"/>
    </location>
</feature>
<dbReference type="CDD" id="cd01992">
    <property type="entry name" value="TilS_N"/>
    <property type="match status" value="1"/>
</dbReference>
<keyword evidence="12" id="KW-1185">Reference proteome</keyword>
<evidence type="ECO:0000256" key="1">
    <source>
        <dbReference type="ARBA" id="ARBA00022490"/>
    </source>
</evidence>
<proteinExistence type="inferred from homology"/>
<keyword evidence="1 7" id="KW-0963">Cytoplasm</keyword>
<dbReference type="GO" id="GO:0032267">
    <property type="term" value="F:tRNA(Ile)-lysidine synthase activity"/>
    <property type="evidence" value="ECO:0007669"/>
    <property type="project" value="UniProtKB-EC"/>
</dbReference>
<dbReference type="InterPro" id="IPR011063">
    <property type="entry name" value="TilS/TtcA_N"/>
</dbReference>
<dbReference type="InterPro" id="IPR012795">
    <property type="entry name" value="tRNA_Ile_lys_synt_N"/>
</dbReference>
<dbReference type="GO" id="GO:0006400">
    <property type="term" value="P:tRNA modification"/>
    <property type="evidence" value="ECO:0007669"/>
    <property type="project" value="UniProtKB-UniRule"/>
</dbReference>
<evidence type="ECO:0000256" key="2">
    <source>
        <dbReference type="ARBA" id="ARBA00022598"/>
    </source>
</evidence>
<comment type="similarity">
    <text evidence="7">Belongs to the tRNA(Ile)-lysidine synthase family.</text>
</comment>
<reference evidence="11 12" key="1">
    <citation type="submission" date="2020-04" db="EMBL/GenBank/DDBJ databases">
        <authorList>
            <person name="De Canck E."/>
        </authorList>
    </citation>
    <scope>NUCLEOTIDE SEQUENCE [LARGE SCALE GENOMIC DNA]</scope>
    <source>
        <strain evidence="11 12">LMG 3441</strain>
    </source>
</reference>
<keyword evidence="5 7" id="KW-0067">ATP-binding</keyword>
<dbReference type="Gene3D" id="3.40.50.620">
    <property type="entry name" value="HUPs"/>
    <property type="match status" value="1"/>
</dbReference>
<accession>A0A6S7AZT6</accession>
<dbReference type="PANTHER" id="PTHR43033">
    <property type="entry name" value="TRNA(ILE)-LYSIDINE SYNTHASE-RELATED"/>
    <property type="match status" value="1"/>
</dbReference>
<comment type="domain">
    <text evidence="7">The N-terminal region contains the highly conserved SGGXDS motif, predicted to be a P-loop motif involved in ATP binding.</text>
</comment>
<keyword evidence="4 7" id="KW-0547">Nucleotide-binding</keyword>
<evidence type="ECO:0000256" key="7">
    <source>
        <dbReference type="HAMAP-Rule" id="MF_01161"/>
    </source>
</evidence>
<dbReference type="Gene3D" id="1.20.59.20">
    <property type="match status" value="1"/>
</dbReference>
<dbReference type="Pfam" id="PF09179">
    <property type="entry name" value="TilS"/>
    <property type="match status" value="1"/>
</dbReference>
<gene>
    <name evidence="7 11" type="primary">tilS</name>
    <name evidence="11" type="ORF">LMG3441_05833</name>
</gene>
<dbReference type="SUPFAM" id="SSF82829">
    <property type="entry name" value="MesJ substrate recognition domain-like"/>
    <property type="match status" value="1"/>
</dbReference>
<sequence>MTARPTPDTPLAAESGVSHSAPQAGGQAPRAEEGASPDALPASPPAGLPLVPALITSLRQALLALPERPARFGVALSGGADSAMLAVHAAAVARDLGVGVALFHVHHGLQAAADAWSEHVNALGRLLDLPVAQARVQVEQAGGKGVEAAARDARYAALAQLAHAQGVAHVLLAHHRNDQAETVLLRLLRGTGLAGMAAMAPVSQRDGLTYLRPWLGQDRAVILQAADAVEAACGWRPVEDPTNADPHYTRAALRELLAPVLDSRWPGWRAIVARHAGHMAEAAQILDEVAREDFARLDPSDDGASFSLKAWRELSAPRQAQVLRHWLSQNGARMPTDARLRDLLRQLRELHSLGHDRQLRVEQSGHVIRCHRGRVWVETRG</sequence>
<dbReference type="EMBL" id="CADIJQ010000016">
    <property type="protein sequence ID" value="CAB3742408.1"/>
    <property type="molecule type" value="Genomic_DNA"/>
</dbReference>
<evidence type="ECO:0000313" key="11">
    <source>
        <dbReference type="EMBL" id="CAB3742408.1"/>
    </source>
</evidence>
<evidence type="ECO:0000256" key="4">
    <source>
        <dbReference type="ARBA" id="ARBA00022741"/>
    </source>
</evidence>
<keyword evidence="2 7" id="KW-0436">Ligase</keyword>
<comment type="subcellular location">
    <subcellularLocation>
        <location evidence="7">Cytoplasm</location>
    </subcellularLocation>
</comment>
<dbReference type="NCBIfam" id="TIGR02432">
    <property type="entry name" value="lysidine_TilS_N"/>
    <property type="match status" value="1"/>
</dbReference>
<dbReference type="PANTHER" id="PTHR43033:SF1">
    <property type="entry name" value="TRNA(ILE)-LYSIDINE SYNTHASE-RELATED"/>
    <property type="match status" value="1"/>
</dbReference>
<dbReference type="InterPro" id="IPR014729">
    <property type="entry name" value="Rossmann-like_a/b/a_fold"/>
</dbReference>
<comment type="catalytic activity">
    <reaction evidence="6 7">
        <text>cytidine(34) in tRNA(Ile2) + L-lysine + ATP = lysidine(34) in tRNA(Ile2) + AMP + diphosphate + H(+)</text>
        <dbReference type="Rhea" id="RHEA:43744"/>
        <dbReference type="Rhea" id="RHEA-COMP:10625"/>
        <dbReference type="Rhea" id="RHEA-COMP:10670"/>
        <dbReference type="ChEBI" id="CHEBI:15378"/>
        <dbReference type="ChEBI" id="CHEBI:30616"/>
        <dbReference type="ChEBI" id="CHEBI:32551"/>
        <dbReference type="ChEBI" id="CHEBI:33019"/>
        <dbReference type="ChEBI" id="CHEBI:82748"/>
        <dbReference type="ChEBI" id="CHEBI:83665"/>
        <dbReference type="ChEBI" id="CHEBI:456215"/>
        <dbReference type="EC" id="6.3.4.19"/>
    </reaction>
</comment>
<evidence type="ECO:0000256" key="8">
    <source>
        <dbReference type="SAM" id="MobiDB-lite"/>
    </source>
</evidence>
<evidence type="ECO:0000259" key="10">
    <source>
        <dbReference type="Pfam" id="PF09179"/>
    </source>
</evidence>
<keyword evidence="3 7" id="KW-0819">tRNA processing</keyword>
<dbReference type="AlphaFoldDB" id="A0A6S7AZT6"/>
<comment type="function">
    <text evidence="7">Ligates lysine onto the cytidine present at position 34 of the AUA codon-specific tRNA(Ile) that contains the anticodon CAU, in an ATP-dependent manner. Cytidine is converted to lysidine, thus changing the amino acid specificity of the tRNA from methionine to isoleucine.</text>
</comment>
<feature type="domain" description="tRNA(Ile)-lysidine/2-thiocytidine synthase N-terminal" evidence="9">
    <location>
        <begin position="72"/>
        <end position="255"/>
    </location>
</feature>
<dbReference type="InterPro" id="IPR012094">
    <property type="entry name" value="tRNA_Ile_lys_synt"/>
</dbReference>
<feature type="binding site" evidence="7">
    <location>
        <begin position="77"/>
        <end position="82"/>
    </location>
    <ligand>
        <name>ATP</name>
        <dbReference type="ChEBI" id="CHEBI:30616"/>
    </ligand>
</feature>
<feature type="domain" description="tRNA(Ile)-lysidine synthase substrate-binding" evidence="10">
    <location>
        <begin position="307"/>
        <end position="376"/>
    </location>
</feature>
<organism evidence="11 12">
    <name type="scientific">Achromobacter kerstersii</name>
    <dbReference type="NCBI Taxonomy" id="1353890"/>
    <lineage>
        <taxon>Bacteria</taxon>
        <taxon>Pseudomonadati</taxon>
        <taxon>Pseudomonadota</taxon>
        <taxon>Betaproteobacteria</taxon>
        <taxon>Burkholderiales</taxon>
        <taxon>Alcaligenaceae</taxon>
        <taxon>Achromobacter</taxon>
    </lineage>
</organism>
<evidence type="ECO:0000313" key="12">
    <source>
        <dbReference type="Proteomes" id="UP000494269"/>
    </source>
</evidence>
<dbReference type="InterPro" id="IPR015262">
    <property type="entry name" value="tRNA_Ile_lys_synt_subst-bd"/>
</dbReference>
<dbReference type="SUPFAM" id="SSF52402">
    <property type="entry name" value="Adenine nucleotide alpha hydrolases-like"/>
    <property type="match status" value="1"/>
</dbReference>
<evidence type="ECO:0000259" key="9">
    <source>
        <dbReference type="Pfam" id="PF01171"/>
    </source>
</evidence>
<dbReference type="Proteomes" id="UP000494269">
    <property type="component" value="Unassembled WGS sequence"/>
</dbReference>
<dbReference type="Pfam" id="PF01171">
    <property type="entry name" value="ATP_bind_3"/>
    <property type="match status" value="1"/>
</dbReference>
<evidence type="ECO:0000256" key="3">
    <source>
        <dbReference type="ARBA" id="ARBA00022694"/>
    </source>
</evidence>
<dbReference type="GO" id="GO:0005737">
    <property type="term" value="C:cytoplasm"/>
    <property type="evidence" value="ECO:0007669"/>
    <property type="project" value="UniProtKB-SubCell"/>
</dbReference>